<keyword evidence="1" id="KW-0472">Membrane</keyword>
<keyword evidence="1" id="KW-1133">Transmembrane helix</keyword>
<comment type="caution">
    <text evidence="2">The sequence shown here is derived from an EMBL/GenBank/DDBJ whole genome shotgun (WGS) entry which is preliminary data.</text>
</comment>
<evidence type="ECO:0000313" key="2">
    <source>
        <dbReference type="EMBL" id="NEV95045.1"/>
    </source>
</evidence>
<keyword evidence="3" id="KW-1185">Reference proteome</keyword>
<feature type="transmembrane region" description="Helical" evidence="1">
    <location>
        <begin position="42"/>
        <end position="60"/>
    </location>
</feature>
<organism evidence="2 3">
    <name type="scientific">Psychroflexus aurantiacus</name>
    <dbReference type="NCBI Taxonomy" id="2709310"/>
    <lineage>
        <taxon>Bacteria</taxon>
        <taxon>Pseudomonadati</taxon>
        <taxon>Bacteroidota</taxon>
        <taxon>Flavobacteriia</taxon>
        <taxon>Flavobacteriales</taxon>
        <taxon>Flavobacteriaceae</taxon>
        <taxon>Psychroflexus</taxon>
    </lineage>
</organism>
<reference evidence="2 3" key="1">
    <citation type="submission" date="2020-02" db="EMBL/GenBank/DDBJ databases">
        <title>Flavobacteriaceae Psychroflexus bacterium YR1-1, complete genome.</title>
        <authorList>
            <person name="Li Y."/>
            <person name="Wu S."/>
        </authorList>
    </citation>
    <scope>NUCLEOTIDE SEQUENCE [LARGE SCALE GENOMIC DNA]</scope>
    <source>
        <strain evidence="2 3">YR1-1</strain>
    </source>
</reference>
<keyword evidence="1" id="KW-0812">Transmembrane</keyword>
<evidence type="ECO:0000256" key="1">
    <source>
        <dbReference type="SAM" id="Phobius"/>
    </source>
</evidence>
<dbReference type="AlphaFoldDB" id="A0A6B3R760"/>
<dbReference type="RefSeq" id="WP_164005740.1">
    <property type="nucleotide sequence ID" value="NZ_JAAIKD010000011.1"/>
</dbReference>
<evidence type="ECO:0000313" key="3">
    <source>
        <dbReference type="Proteomes" id="UP000478505"/>
    </source>
</evidence>
<name>A0A6B3R760_9FLAO</name>
<protein>
    <submittedName>
        <fullName evidence="2">Uncharacterized protein</fullName>
    </submittedName>
</protein>
<accession>A0A6B3R760</accession>
<feature type="transmembrane region" description="Helical" evidence="1">
    <location>
        <begin position="187"/>
        <end position="205"/>
    </location>
</feature>
<gene>
    <name evidence="2" type="ORF">G3567_12950</name>
</gene>
<feature type="transmembrane region" description="Helical" evidence="1">
    <location>
        <begin position="67"/>
        <end position="89"/>
    </location>
</feature>
<sequence>MNIKKESKSTLLVVIIIIISMVIIFFFSMGIDYLNYYKDYNWIFYFLGYLALLFLISWLNKKYPSKILQLINICMSFPIAFVLFLYQFALPALGLIFHVIYFAMISISIPLIIIKLNEYFGYYTLSKQTIIFITLTSATCISVTFYKQILNFIYHLGPLRIKSSRKIRKFRLEELTEYVINKENIRFIIYSSFFIYIMVYSFHFFQNSSIFDVQEQDKAVYQSFLCFLAFDRLLLNSKRFLIIPSELLRKLINSIRQNEDK</sequence>
<feature type="transmembrane region" description="Helical" evidence="1">
    <location>
        <begin position="95"/>
        <end position="117"/>
    </location>
</feature>
<feature type="transmembrane region" description="Helical" evidence="1">
    <location>
        <begin position="129"/>
        <end position="149"/>
    </location>
</feature>
<dbReference type="EMBL" id="JAAIKD010000011">
    <property type="protein sequence ID" value="NEV95045.1"/>
    <property type="molecule type" value="Genomic_DNA"/>
</dbReference>
<proteinExistence type="predicted"/>
<dbReference type="Proteomes" id="UP000478505">
    <property type="component" value="Unassembled WGS sequence"/>
</dbReference>
<feature type="transmembrane region" description="Helical" evidence="1">
    <location>
        <begin position="12"/>
        <end position="36"/>
    </location>
</feature>